<comment type="caution">
    <text evidence="1">The sequence shown here is derived from an EMBL/GenBank/DDBJ whole genome shotgun (WGS) entry which is preliminary data.</text>
</comment>
<gene>
    <name evidence="1" type="ORF">DFJ65_2501</name>
</gene>
<dbReference type="Proteomes" id="UP000256253">
    <property type="component" value="Unassembled WGS sequence"/>
</dbReference>
<evidence type="ECO:0000313" key="2">
    <source>
        <dbReference type="Proteomes" id="UP000256253"/>
    </source>
</evidence>
<evidence type="ECO:0008006" key="3">
    <source>
        <dbReference type="Google" id="ProtNLM"/>
    </source>
</evidence>
<dbReference type="EMBL" id="QTUA01000001">
    <property type="protein sequence ID" value="REF31434.1"/>
    <property type="molecule type" value="Genomic_DNA"/>
</dbReference>
<dbReference type="AlphaFoldDB" id="A0A3D9UZP4"/>
<evidence type="ECO:0000313" key="1">
    <source>
        <dbReference type="EMBL" id="REF31434.1"/>
    </source>
</evidence>
<protein>
    <recommendedName>
        <fullName evidence="3">Peptidase MA superfamily protein</fullName>
    </recommendedName>
</protein>
<reference evidence="1 2" key="1">
    <citation type="submission" date="2018-08" db="EMBL/GenBank/DDBJ databases">
        <title>Sequencing the genomes of 1000 actinobacteria strains.</title>
        <authorList>
            <person name="Klenk H.-P."/>
        </authorList>
    </citation>
    <scope>NUCLEOTIDE SEQUENCE [LARGE SCALE GENOMIC DNA]</scope>
    <source>
        <strain evidence="1 2">DSM 22967</strain>
    </source>
</reference>
<sequence>MNRPLDRRAVLRSAGLFGLFGLVGGGSVLAACASEPAGERVRVDGDVDRALLDAIDAEAQTAARSVIDFWGPGAVWRGGAQARVRVFTDQAGFVAAGGDPDESAVTATTTQDGIVLVAPQLARAASGARVFVLTHELTHVRLGVRSAAQHWVAEGAAELTALDASGRTLTTYAPTLVARVKSAQVPGGPPDDGELSATASDLRSAYQRACAYSRFLLARSGAAHYRAWVEAALAGATSPDFSGTFGGSPQSLSAAFRQWLTGQVDAGK</sequence>
<dbReference type="PROSITE" id="PS51318">
    <property type="entry name" value="TAT"/>
    <property type="match status" value="1"/>
</dbReference>
<keyword evidence="2" id="KW-1185">Reference proteome</keyword>
<dbReference type="PROSITE" id="PS51257">
    <property type="entry name" value="PROKAR_LIPOPROTEIN"/>
    <property type="match status" value="1"/>
</dbReference>
<proteinExistence type="predicted"/>
<organism evidence="1 2">
    <name type="scientific">Calidifontibacter indicus</name>
    <dbReference type="NCBI Taxonomy" id="419650"/>
    <lineage>
        <taxon>Bacteria</taxon>
        <taxon>Bacillati</taxon>
        <taxon>Actinomycetota</taxon>
        <taxon>Actinomycetes</taxon>
        <taxon>Micrococcales</taxon>
        <taxon>Dermacoccaceae</taxon>
        <taxon>Calidifontibacter</taxon>
    </lineage>
</organism>
<name>A0A3D9UZP4_9MICO</name>
<dbReference type="RefSeq" id="WP_115923266.1">
    <property type="nucleotide sequence ID" value="NZ_QTUA01000001.1"/>
</dbReference>
<dbReference type="OrthoDB" id="5242307at2"/>
<accession>A0A3D9UZP4</accession>
<dbReference type="InterPro" id="IPR006311">
    <property type="entry name" value="TAT_signal"/>
</dbReference>